<feature type="binding site" evidence="8">
    <location>
        <position position="64"/>
    </location>
    <ligand>
        <name>tRNA</name>
        <dbReference type="ChEBI" id="CHEBI:17843"/>
    </ligand>
</feature>
<dbReference type="STRING" id="908337.HMPREF9257_0155"/>
<dbReference type="GO" id="GO:0006515">
    <property type="term" value="P:protein quality control for misfolded or incompletely synthesized proteins"/>
    <property type="evidence" value="ECO:0007669"/>
    <property type="project" value="UniProtKB-UniRule"/>
</dbReference>
<dbReference type="GO" id="GO:0000049">
    <property type="term" value="F:tRNA binding"/>
    <property type="evidence" value="ECO:0007669"/>
    <property type="project" value="UniProtKB-UniRule"/>
</dbReference>
<feature type="binding site" evidence="8">
    <location>
        <position position="14"/>
    </location>
    <ligand>
        <name>tRNA</name>
        <dbReference type="ChEBI" id="CHEBI:17843"/>
    </ligand>
</feature>
<comment type="function">
    <text evidence="8">Catalyzes the release of premature peptidyl moieties from peptidyl-tRNA molecules trapped in stalled 50S ribosomal subunits, and thus maintains levels of free tRNAs and 50S ribosomes.</text>
</comment>
<comment type="function">
    <text evidence="8">Hydrolyzes ribosome-free peptidyl-tRNAs (with 1 or more amino acids incorporated), which drop off the ribosome during protein synthesis, or as a result of ribosome stalling.</text>
</comment>
<evidence type="ECO:0000256" key="5">
    <source>
        <dbReference type="ARBA" id="ARBA00038063"/>
    </source>
</evidence>
<evidence type="ECO:0000256" key="1">
    <source>
        <dbReference type="ARBA" id="ARBA00013260"/>
    </source>
</evidence>
<accession>E4KMU2</accession>
<comment type="similarity">
    <text evidence="5 8 10">Belongs to the PTH family.</text>
</comment>
<dbReference type="Gene3D" id="3.40.50.1470">
    <property type="entry name" value="Peptidyl-tRNA hydrolase"/>
    <property type="match status" value="1"/>
</dbReference>
<dbReference type="GO" id="GO:0004045">
    <property type="term" value="F:peptidyl-tRNA hydrolase activity"/>
    <property type="evidence" value="ECO:0007669"/>
    <property type="project" value="UniProtKB-UniRule"/>
</dbReference>
<dbReference type="PROSITE" id="PS01195">
    <property type="entry name" value="PEPT_TRNA_HYDROL_1"/>
    <property type="match status" value="1"/>
</dbReference>
<keyword evidence="4 8" id="KW-0694">RNA-binding</keyword>
<gene>
    <name evidence="8 11" type="primary">pth</name>
    <name evidence="11" type="ORF">HMPREF9257_0155</name>
</gene>
<dbReference type="HAMAP" id="MF_00083">
    <property type="entry name" value="Pept_tRNA_hydro_bact"/>
    <property type="match status" value="1"/>
</dbReference>
<sequence>MKLFVGLGNPGEKYEATRHNVGFAVIDQFMQDHGLAMTKQKFRADYEIWHSPKEKVLLLKPFTYMNASGEAVLPIMSYYGIGMEDLVVVYDDLDLDPGRIRLRQKGSSGGHNGMKSIISILGSDQFNRIRVGIGRPHPGWKVVDHVLAPFDKTEQVLIDQAVGQAASALTDYLDNEDFIQTMNKFN</sequence>
<dbReference type="AlphaFoldDB" id="E4KMU2"/>
<comment type="catalytic activity">
    <reaction evidence="6 8 9">
        <text>an N-acyl-L-alpha-aminoacyl-tRNA + H2O = an N-acyl-L-amino acid + a tRNA + H(+)</text>
        <dbReference type="Rhea" id="RHEA:54448"/>
        <dbReference type="Rhea" id="RHEA-COMP:10123"/>
        <dbReference type="Rhea" id="RHEA-COMP:13883"/>
        <dbReference type="ChEBI" id="CHEBI:15377"/>
        <dbReference type="ChEBI" id="CHEBI:15378"/>
        <dbReference type="ChEBI" id="CHEBI:59874"/>
        <dbReference type="ChEBI" id="CHEBI:78442"/>
        <dbReference type="ChEBI" id="CHEBI:138191"/>
        <dbReference type="EC" id="3.1.1.29"/>
    </reaction>
</comment>
<dbReference type="NCBIfam" id="TIGR00447">
    <property type="entry name" value="pth"/>
    <property type="match status" value="1"/>
</dbReference>
<dbReference type="OrthoDB" id="9800507at2"/>
<evidence type="ECO:0000256" key="6">
    <source>
        <dbReference type="ARBA" id="ARBA00048707"/>
    </source>
</evidence>
<dbReference type="FunFam" id="3.40.50.1470:FF:000001">
    <property type="entry name" value="Peptidyl-tRNA hydrolase"/>
    <property type="match status" value="1"/>
</dbReference>
<dbReference type="Pfam" id="PF01195">
    <property type="entry name" value="Pept_tRNA_hydro"/>
    <property type="match status" value="1"/>
</dbReference>
<evidence type="ECO:0000256" key="8">
    <source>
        <dbReference type="HAMAP-Rule" id="MF_00083"/>
    </source>
</evidence>
<evidence type="ECO:0000256" key="4">
    <source>
        <dbReference type="ARBA" id="ARBA00022884"/>
    </source>
</evidence>
<dbReference type="GO" id="GO:0072344">
    <property type="term" value="P:rescue of stalled ribosome"/>
    <property type="evidence" value="ECO:0007669"/>
    <property type="project" value="UniProtKB-UniRule"/>
</dbReference>
<evidence type="ECO:0000313" key="11">
    <source>
        <dbReference type="EMBL" id="EFR31693.1"/>
    </source>
</evidence>
<protein>
    <recommendedName>
        <fullName evidence="7 8">Peptidyl-tRNA hydrolase</fullName>
        <shortName evidence="8">Pth</shortName>
        <ecNumber evidence="1 8">3.1.1.29</ecNumber>
    </recommendedName>
</protein>
<name>E4KMU2_9LACT</name>
<dbReference type="EMBL" id="AENN01000006">
    <property type="protein sequence ID" value="EFR31693.1"/>
    <property type="molecule type" value="Genomic_DNA"/>
</dbReference>
<reference evidence="11 12" key="1">
    <citation type="submission" date="2010-10" db="EMBL/GenBank/DDBJ databases">
        <authorList>
            <person name="Durkin A.S."/>
            <person name="Madupu R."/>
            <person name="Torralba M."/>
            <person name="Gillis M."/>
            <person name="Methe B."/>
            <person name="Sutton G."/>
            <person name="Nelson K.E."/>
        </authorList>
    </citation>
    <scope>NUCLEOTIDE SEQUENCE [LARGE SCALE GENOMIC DNA]</scope>
    <source>
        <strain evidence="11 12">ACS-139-V-Col8</strain>
    </source>
</reference>
<dbReference type="InterPro" id="IPR001328">
    <property type="entry name" value="Pept_tRNA_hydro"/>
</dbReference>
<dbReference type="InterPro" id="IPR036416">
    <property type="entry name" value="Pept_tRNA_hydro_sf"/>
</dbReference>
<keyword evidence="2 8" id="KW-0820">tRNA-binding</keyword>
<dbReference type="eggNOG" id="COG0193">
    <property type="taxonomic scope" value="Bacteria"/>
</dbReference>
<feature type="binding site" evidence="8">
    <location>
        <position position="112"/>
    </location>
    <ligand>
        <name>tRNA</name>
        <dbReference type="ChEBI" id="CHEBI:17843"/>
    </ligand>
</feature>
<evidence type="ECO:0000256" key="10">
    <source>
        <dbReference type="RuleBase" id="RU004320"/>
    </source>
</evidence>
<dbReference type="CDD" id="cd00462">
    <property type="entry name" value="PTH"/>
    <property type="match status" value="1"/>
</dbReference>
<dbReference type="PANTHER" id="PTHR17224:SF1">
    <property type="entry name" value="PEPTIDYL-TRNA HYDROLASE"/>
    <property type="match status" value="1"/>
</dbReference>
<dbReference type="PANTHER" id="PTHR17224">
    <property type="entry name" value="PEPTIDYL-TRNA HYDROLASE"/>
    <property type="match status" value="1"/>
</dbReference>
<evidence type="ECO:0000313" key="12">
    <source>
        <dbReference type="Proteomes" id="UP000005990"/>
    </source>
</evidence>
<dbReference type="RefSeq" id="WP_006417825.1">
    <property type="nucleotide sequence ID" value="NZ_AENN01000006.1"/>
</dbReference>
<dbReference type="SUPFAM" id="SSF53178">
    <property type="entry name" value="Peptidyl-tRNA hydrolase-like"/>
    <property type="match status" value="1"/>
</dbReference>
<evidence type="ECO:0000256" key="2">
    <source>
        <dbReference type="ARBA" id="ARBA00022555"/>
    </source>
</evidence>
<keyword evidence="3 8" id="KW-0378">Hydrolase</keyword>
<comment type="subunit">
    <text evidence="8">Monomer.</text>
</comment>
<dbReference type="EC" id="3.1.1.29" evidence="1 8"/>
<comment type="caution">
    <text evidence="11">The sequence shown here is derived from an EMBL/GenBank/DDBJ whole genome shotgun (WGS) entry which is preliminary data.</text>
</comment>
<proteinExistence type="inferred from homology"/>
<feature type="site" description="Stabilizes the basic form of H active site to accept a proton" evidence="8">
    <location>
        <position position="91"/>
    </location>
</feature>
<feature type="site" description="Discriminates between blocked and unblocked aminoacyl-tRNA" evidence="8">
    <location>
        <position position="9"/>
    </location>
</feature>
<evidence type="ECO:0000256" key="3">
    <source>
        <dbReference type="ARBA" id="ARBA00022801"/>
    </source>
</evidence>
<keyword evidence="8" id="KW-0963">Cytoplasm</keyword>
<organism evidence="11 12">
    <name type="scientific">Eremococcus coleocola ACS-139-V-Col8</name>
    <dbReference type="NCBI Taxonomy" id="908337"/>
    <lineage>
        <taxon>Bacteria</taxon>
        <taxon>Bacillati</taxon>
        <taxon>Bacillota</taxon>
        <taxon>Bacilli</taxon>
        <taxon>Lactobacillales</taxon>
        <taxon>Aerococcaceae</taxon>
        <taxon>Eremococcus</taxon>
    </lineage>
</organism>
<dbReference type="GO" id="GO:0005737">
    <property type="term" value="C:cytoplasm"/>
    <property type="evidence" value="ECO:0007669"/>
    <property type="project" value="UniProtKB-SubCell"/>
</dbReference>
<dbReference type="InterPro" id="IPR018171">
    <property type="entry name" value="Pept_tRNA_hydro_CS"/>
</dbReference>
<feature type="active site" description="Proton acceptor" evidence="8">
    <location>
        <position position="19"/>
    </location>
</feature>
<comment type="subcellular location">
    <subcellularLocation>
        <location evidence="8">Cytoplasm</location>
    </subcellularLocation>
</comment>
<dbReference type="Proteomes" id="UP000005990">
    <property type="component" value="Unassembled WGS sequence"/>
</dbReference>
<keyword evidence="12" id="KW-1185">Reference proteome</keyword>
<evidence type="ECO:0000256" key="9">
    <source>
        <dbReference type="RuleBase" id="RU000673"/>
    </source>
</evidence>
<dbReference type="PROSITE" id="PS01196">
    <property type="entry name" value="PEPT_TRNA_HYDROL_2"/>
    <property type="match status" value="1"/>
</dbReference>
<evidence type="ECO:0000256" key="7">
    <source>
        <dbReference type="ARBA" id="ARBA00050038"/>
    </source>
</evidence>
<feature type="binding site" evidence="8">
    <location>
        <position position="66"/>
    </location>
    <ligand>
        <name>tRNA</name>
        <dbReference type="ChEBI" id="CHEBI:17843"/>
    </ligand>
</feature>